<gene>
    <name evidence="1" type="ORF">BIW11_04622</name>
</gene>
<accession>A0A1V9X3P9</accession>
<dbReference type="InParanoid" id="A0A1V9X3P9"/>
<organism evidence="1 2">
    <name type="scientific">Tropilaelaps mercedesae</name>
    <dbReference type="NCBI Taxonomy" id="418985"/>
    <lineage>
        <taxon>Eukaryota</taxon>
        <taxon>Metazoa</taxon>
        <taxon>Ecdysozoa</taxon>
        <taxon>Arthropoda</taxon>
        <taxon>Chelicerata</taxon>
        <taxon>Arachnida</taxon>
        <taxon>Acari</taxon>
        <taxon>Parasitiformes</taxon>
        <taxon>Mesostigmata</taxon>
        <taxon>Gamasina</taxon>
        <taxon>Dermanyssoidea</taxon>
        <taxon>Laelapidae</taxon>
        <taxon>Tropilaelaps</taxon>
    </lineage>
</organism>
<keyword evidence="2" id="KW-1185">Reference proteome</keyword>
<proteinExistence type="predicted"/>
<sequence length="137" mass="15374">MTPLTAGERKIACVACELRLANFQRHQASPSHLATSKHDDPPPRFELKFSRHIRPPTHFAVPVRLLRGTSLCAVRAVDNALRGGCRLLSSALGRRAATPRPRQRRQLDSDSHLFDGRTAISQRYRYDNIATSPSDYT</sequence>
<protein>
    <submittedName>
        <fullName evidence="1">Uncharacterized protein</fullName>
    </submittedName>
</protein>
<comment type="caution">
    <text evidence="1">The sequence shown here is derived from an EMBL/GenBank/DDBJ whole genome shotgun (WGS) entry which is preliminary data.</text>
</comment>
<dbReference type="EMBL" id="MNPL01026005">
    <property type="protein sequence ID" value="OQR68114.1"/>
    <property type="molecule type" value="Genomic_DNA"/>
</dbReference>
<evidence type="ECO:0000313" key="2">
    <source>
        <dbReference type="Proteomes" id="UP000192247"/>
    </source>
</evidence>
<reference evidence="1 2" key="1">
    <citation type="journal article" date="2017" name="Gigascience">
        <title>Draft genome of the honey bee ectoparasitic mite, Tropilaelaps mercedesae, is shaped by the parasitic life history.</title>
        <authorList>
            <person name="Dong X."/>
            <person name="Armstrong S.D."/>
            <person name="Xia D."/>
            <person name="Makepeace B.L."/>
            <person name="Darby A.C."/>
            <person name="Kadowaki T."/>
        </authorList>
    </citation>
    <scope>NUCLEOTIDE SEQUENCE [LARGE SCALE GENOMIC DNA]</scope>
    <source>
        <strain evidence="1">Wuxi-XJTLU</strain>
    </source>
</reference>
<evidence type="ECO:0000313" key="1">
    <source>
        <dbReference type="EMBL" id="OQR68114.1"/>
    </source>
</evidence>
<name>A0A1V9X3P9_9ACAR</name>
<dbReference type="AlphaFoldDB" id="A0A1V9X3P9"/>
<dbReference type="Proteomes" id="UP000192247">
    <property type="component" value="Unassembled WGS sequence"/>
</dbReference>